<reference evidence="3" key="1">
    <citation type="submission" date="2023-07" db="EMBL/GenBank/DDBJ databases">
        <title>30 novel species of actinomycetes from the DSMZ collection.</title>
        <authorList>
            <person name="Nouioui I."/>
        </authorList>
    </citation>
    <scope>NUCLEOTIDE SEQUENCE [LARGE SCALE GENOMIC DNA]</scope>
    <source>
        <strain evidence="3">DSM 42041</strain>
    </source>
</reference>
<dbReference type="Pfam" id="PF19136">
    <property type="entry name" value="DUF5819"/>
    <property type="match status" value="1"/>
</dbReference>
<keyword evidence="1" id="KW-0812">Transmembrane</keyword>
<dbReference type="EMBL" id="JAVREQ010000006">
    <property type="protein sequence ID" value="MDT0379015.1"/>
    <property type="molecule type" value="Genomic_DNA"/>
</dbReference>
<keyword evidence="3" id="KW-1185">Reference proteome</keyword>
<keyword evidence="1" id="KW-0472">Membrane</keyword>
<keyword evidence="1" id="KW-1133">Transmembrane helix</keyword>
<dbReference type="RefSeq" id="WP_311672828.1">
    <property type="nucleotide sequence ID" value="NZ_JAVREQ010000006.1"/>
</dbReference>
<dbReference type="InterPro" id="IPR043857">
    <property type="entry name" value="DUF5819"/>
</dbReference>
<sequence length="220" mass="24633">MEPEEEQRGGLAALSWPGRVVVATAVAVVAVAVTVHLALVFLHVAPANTLSKQQDATIDAYIYPEFEQNWKLFAPNPLQQNIAVQARARVVDERDGTRTTGWIDLSAEDGAHIRGNLFPSHTAQNELRRAWDFYTGSHDAENRPDGMRGELSQTYVERIVMDRFTARFDGTVDSIQLRSATTRVPAPAWSDERFDTDTEYRVLPWWDVSEAAHAERKAAS</sequence>
<proteinExistence type="predicted"/>
<name>A0ABU2NQG3_9ACTN</name>
<comment type="caution">
    <text evidence="2">The sequence shown here is derived from an EMBL/GenBank/DDBJ whole genome shotgun (WGS) entry which is preliminary data.</text>
</comment>
<evidence type="ECO:0000313" key="3">
    <source>
        <dbReference type="Proteomes" id="UP001183414"/>
    </source>
</evidence>
<gene>
    <name evidence="2" type="ORF">RM572_09555</name>
</gene>
<organism evidence="2 3">
    <name type="scientific">Streptomyces hazeniae</name>
    <dbReference type="NCBI Taxonomy" id="3075538"/>
    <lineage>
        <taxon>Bacteria</taxon>
        <taxon>Bacillati</taxon>
        <taxon>Actinomycetota</taxon>
        <taxon>Actinomycetes</taxon>
        <taxon>Kitasatosporales</taxon>
        <taxon>Streptomycetaceae</taxon>
        <taxon>Streptomyces</taxon>
    </lineage>
</organism>
<dbReference type="Proteomes" id="UP001183414">
    <property type="component" value="Unassembled WGS sequence"/>
</dbReference>
<evidence type="ECO:0000256" key="1">
    <source>
        <dbReference type="SAM" id="Phobius"/>
    </source>
</evidence>
<accession>A0ABU2NQG3</accession>
<feature type="transmembrane region" description="Helical" evidence="1">
    <location>
        <begin position="20"/>
        <end position="42"/>
    </location>
</feature>
<evidence type="ECO:0000313" key="2">
    <source>
        <dbReference type="EMBL" id="MDT0379015.1"/>
    </source>
</evidence>
<protein>
    <submittedName>
        <fullName evidence="2">DUF5819 family protein</fullName>
    </submittedName>
</protein>